<evidence type="ECO:0000259" key="2">
    <source>
        <dbReference type="Pfam" id="PF00535"/>
    </source>
</evidence>
<dbReference type="Gene3D" id="3.90.550.10">
    <property type="entry name" value="Spore Coat Polysaccharide Biosynthesis Protein SpsA, Chain A"/>
    <property type="match status" value="1"/>
</dbReference>
<accession>A0ABS8NGG3</accession>
<comment type="caution">
    <text evidence="3">The sequence shown here is derived from an EMBL/GenBank/DDBJ whole genome shotgun (WGS) entry which is preliminary data.</text>
</comment>
<dbReference type="SUPFAM" id="SSF53448">
    <property type="entry name" value="Nucleotide-diphospho-sugar transferases"/>
    <property type="match status" value="1"/>
</dbReference>
<protein>
    <submittedName>
        <fullName evidence="3">Glycosyltransferase family 2 protein</fullName>
    </submittedName>
</protein>
<feature type="domain" description="Glycosyltransferase 2-like" evidence="2">
    <location>
        <begin position="56"/>
        <end position="172"/>
    </location>
</feature>
<dbReference type="InterPro" id="IPR001173">
    <property type="entry name" value="Glyco_trans_2-like"/>
</dbReference>
<dbReference type="Pfam" id="PF00535">
    <property type="entry name" value="Glycos_transf_2"/>
    <property type="match status" value="1"/>
</dbReference>
<dbReference type="CDD" id="cd06423">
    <property type="entry name" value="CESA_like"/>
    <property type="match status" value="1"/>
</dbReference>
<feature type="transmembrane region" description="Helical" evidence="1">
    <location>
        <begin position="6"/>
        <end position="29"/>
    </location>
</feature>
<keyword evidence="1" id="KW-0812">Transmembrane</keyword>
<reference evidence="3" key="1">
    <citation type="submission" date="2021-11" db="EMBL/GenBank/DDBJ databases">
        <title>Genome sequence.</title>
        <authorList>
            <person name="Sun Q."/>
        </authorList>
    </citation>
    <scope>NUCLEOTIDE SEQUENCE</scope>
    <source>
        <strain evidence="3">JC740</strain>
    </source>
</reference>
<dbReference type="EMBL" id="JAJKFW010000022">
    <property type="protein sequence ID" value="MCC9642642.1"/>
    <property type="molecule type" value="Genomic_DNA"/>
</dbReference>
<name>A0ABS8NGG3_9BACT</name>
<dbReference type="PANTHER" id="PTHR43646:SF3">
    <property type="entry name" value="SLR1566 PROTEIN"/>
    <property type="match status" value="1"/>
</dbReference>
<evidence type="ECO:0000256" key="1">
    <source>
        <dbReference type="SAM" id="Phobius"/>
    </source>
</evidence>
<dbReference type="RefSeq" id="WP_230273515.1">
    <property type="nucleotide sequence ID" value="NZ_JAJKFW010000022.1"/>
</dbReference>
<organism evidence="3 4">
    <name type="scientific">Rhodopirellula halodulae</name>
    <dbReference type="NCBI Taxonomy" id="2894198"/>
    <lineage>
        <taxon>Bacteria</taxon>
        <taxon>Pseudomonadati</taxon>
        <taxon>Planctomycetota</taxon>
        <taxon>Planctomycetia</taxon>
        <taxon>Pirellulales</taxon>
        <taxon>Pirellulaceae</taxon>
        <taxon>Rhodopirellula</taxon>
    </lineage>
</organism>
<gene>
    <name evidence="3" type="ORF">LOC71_10175</name>
</gene>
<dbReference type="InterPro" id="IPR029044">
    <property type="entry name" value="Nucleotide-diphossugar_trans"/>
</dbReference>
<feature type="transmembrane region" description="Helical" evidence="1">
    <location>
        <begin position="365"/>
        <end position="386"/>
    </location>
</feature>
<keyword evidence="4" id="KW-1185">Reference proteome</keyword>
<keyword evidence="1" id="KW-0472">Membrane</keyword>
<dbReference type="Proteomes" id="UP001430306">
    <property type="component" value="Unassembled WGS sequence"/>
</dbReference>
<feature type="transmembrane region" description="Helical" evidence="1">
    <location>
        <begin position="333"/>
        <end position="353"/>
    </location>
</feature>
<proteinExistence type="predicted"/>
<feature type="transmembrane region" description="Helical" evidence="1">
    <location>
        <begin position="297"/>
        <end position="321"/>
    </location>
</feature>
<keyword evidence="1" id="KW-1133">Transmembrane helix</keyword>
<evidence type="ECO:0000313" key="3">
    <source>
        <dbReference type="EMBL" id="MCC9642642.1"/>
    </source>
</evidence>
<dbReference type="PANTHER" id="PTHR43646">
    <property type="entry name" value="GLYCOSYLTRANSFERASE"/>
    <property type="match status" value="1"/>
</dbReference>
<evidence type="ECO:0000313" key="4">
    <source>
        <dbReference type="Proteomes" id="UP001430306"/>
    </source>
</evidence>
<sequence length="403" mass="44077">MIEGLTWFIAVVLPFVALGLAGMAAGLFMQNLPLFTDGRSTKGAQPSEQTEPPAVSVLIPARDEEGSIEACVRSILQSQNVELEVIVLDDGSTDATGSIVAKLAEEDSRVRLLTGIDLPAGWNGKQHACYRLSQAASLPHLLFLDADVRLQPNAIRELHERYQVRLHDSSIGLLSAFPHQQTGTVAEKMLIPMMHFLLLCYLPFARMRASAHPAYASGCGQLFFTSKEAYENAGTHAAIRDSRHDGLKLPKTYREQGMLSDCVDGTDWASCRMYTSTGEVIQGLLKNANEGIANPKLLIPFTILLGGANLLPWFTLPIGLWLRTGTIAESQTIPASLVAGILASLLAILISYVPRLVAVFRLRQSLLGAILHPVAIATFLLIQWWAFFNQLRGRQVAWRGRAN</sequence>